<keyword evidence="5" id="KW-0732">Signal</keyword>
<evidence type="ECO:0000256" key="2">
    <source>
        <dbReference type="ARBA" id="ARBA00022448"/>
    </source>
</evidence>
<keyword evidence="6" id="KW-0472">Membrane</keyword>
<proteinExistence type="predicted"/>
<keyword evidence="9" id="KW-1185">Reference proteome</keyword>
<dbReference type="RefSeq" id="WP_260749507.1">
    <property type="nucleotide sequence ID" value="NZ_CP092109.1"/>
</dbReference>
<gene>
    <name evidence="8" type="ORF">L9S41_06995</name>
</gene>
<evidence type="ECO:0000256" key="5">
    <source>
        <dbReference type="ARBA" id="ARBA00022729"/>
    </source>
</evidence>
<sequence length="806" mass="91539">MMLGAGLSRAWGEPTGGYRLETMHVGVSLENPATGRALLPRAVIPHLPRGNGNITELLEVLPDVHLDRRFNDSLSGGEILPPEVSISGGKTFQNNFTLDGISNNSLLDPAARNPNSLTDVPGHSQELFLDSDLIEEITVYDSNVPARFGNFTGGVIDARTRGPLPRRGGKLNYRTTSDSWTRFHLSPGTRAEFERSDGSAGQPRFRKHDAGMELNLPLGAERGLLAAYRLLQSDIPLYNLGQTENQRRRRHNLFLKYAQPLSDFDLLEVTFKATPYEAEHFIPDTRAGRFLIKGGGYVGALDYSRALSQGDLNLKGAYRFSENSREAPAIWRNWAATDTRDWGRQVGSSFSREGGFGDIEKTQESLNLAADLRGYPIHTVWGRHEVNVGLEFERVRGTYARTETALIYTQPRTTPDVICDEDLIGCIDGEQFFTQRDTHAISSAAAIINQLALYGEDQITLGRVSLRPGLRLSYDDFMGNLNAAPRFAGAWDLFGTGTSLIHLGVNRYYAPVLVTYKLREAIAPALRENRFLENSLRPAPWAPAPVQMHNVARFSSLATPYADEFAAGVDQHFLGGRLSLKYVQREGRDEFARRYGDLQPDGLRYYSLSNDGRSRHRSWRTTWERNWTRHFVSLNATWRKSETSNADYDAQLSEEISDERVWFNDEILHRGQLPDALAELPWEARLIYIARLPKGLTFTNFTSYRSRFKRIENTFVERAVPFGERRVDPRTGEEIFEILEVWEQISHPHTWRFDWKLSWDKALGEHRRMVWNLEANNLFNQRIETDPARRSFALGRQLWAGVDFHF</sequence>
<name>A0ABY5ZPP3_9BACT</name>
<accession>A0ABY5ZPP3</accession>
<evidence type="ECO:0000313" key="9">
    <source>
        <dbReference type="Proteomes" id="UP001060414"/>
    </source>
</evidence>
<evidence type="ECO:0000256" key="3">
    <source>
        <dbReference type="ARBA" id="ARBA00022452"/>
    </source>
</evidence>
<evidence type="ECO:0000256" key="1">
    <source>
        <dbReference type="ARBA" id="ARBA00004571"/>
    </source>
</evidence>
<evidence type="ECO:0000313" key="8">
    <source>
        <dbReference type="EMBL" id="UWZ81135.1"/>
    </source>
</evidence>
<organism evidence="8 9">
    <name type="scientific">Geoalkalibacter halelectricus</name>
    <dbReference type="NCBI Taxonomy" id="2847045"/>
    <lineage>
        <taxon>Bacteria</taxon>
        <taxon>Pseudomonadati</taxon>
        <taxon>Thermodesulfobacteriota</taxon>
        <taxon>Desulfuromonadia</taxon>
        <taxon>Desulfuromonadales</taxon>
        <taxon>Geoalkalibacteraceae</taxon>
        <taxon>Geoalkalibacter</taxon>
    </lineage>
</organism>
<dbReference type="InterPro" id="IPR039426">
    <property type="entry name" value="TonB-dep_rcpt-like"/>
</dbReference>
<evidence type="ECO:0000256" key="6">
    <source>
        <dbReference type="ARBA" id="ARBA00023136"/>
    </source>
</evidence>
<dbReference type="Gene3D" id="2.40.170.20">
    <property type="entry name" value="TonB-dependent receptor, beta-barrel domain"/>
    <property type="match status" value="1"/>
</dbReference>
<evidence type="ECO:0008006" key="10">
    <source>
        <dbReference type="Google" id="ProtNLM"/>
    </source>
</evidence>
<keyword evidence="7" id="KW-0998">Cell outer membrane</keyword>
<keyword evidence="4" id="KW-0812">Transmembrane</keyword>
<keyword evidence="2" id="KW-0813">Transport</keyword>
<dbReference type="PANTHER" id="PTHR30069">
    <property type="entry name" value="TONB-DEPENDENT OUTER MEMBRANE RECEPTOR"/>
    <property type="match status" value="1"/>
</dbReference>
<dbReference type="InterPro" id="IPR036942">
    <property type="entry name" value="Beta-barrel_TonB_sf"/>
</dbReference>
<evidence type="ECO:0000256" key="4">
    <source>
        <dbReference type="ARBA" id="ARBA00022692"/>
    </source>
</evidence>
<dbReference type="SUPFAM" id="SSF56935">
    <property type="entry name" value="Porins"/>
    <property type="match status" value="1"/>
</dbReference>
<dbReference type="Proteomes" id="UP001060414">
    <property type="component" value="Chromosome"/>
</dbReference>
<dbReference type="EMBL" id="CP092109">
    <property type="protein sequence ID" value="UWZ81135.1"/>
    <property type="molecule type" value="Genomic_DNA"/>
</dbReference>
<keyword evidence="3" id="KW-1134">Transmembrane beta strand</keyword>
<protein>
    <recommendedName>
        <fullName evidence="10">TonB-dependent receptor plug domain-containing protein</fullName>
    </recommendedName>
</protein>
<evidence type="ECO:0000256" key="7">
    <source>
        <dbReference type="ARBA" id="ARBA00023237"/>
    </source>
</evidence>
<reference evidence="8" key="1">
    <citation type="journal article" date="2022" name="Environ. Microbiol.">
        <title>Geoalkalibacter halelectricus SAP #1 sp. nov. possessing extracellular electron transfer and mineral#reducing capabilities from a haloalkaline environment.</title>
        <authorList>
            <person name="Yadav S."/>
            <person name="Singh R."/>
            <person name="Sundharam S.S."/>
            <person name="Chaudhary S."/>
            <person name="Krishnamurthi S."/>
            <person name="Patil S.A."/>
        </authorList>
    </citation>
    <scope>NUCLEOTIDE SEQUENCE</scope>
    <source>
        <strain evidence="8">SAP-1</strain>
    </source>
</reference>
<dbReference type="PANTHER" id="PTHR30069:SF29">
    <property type="entry name" value="HEMOGLOBIN AND HEMOGLOBIN-HAPTOGLOBIN-BINDING PROTEIN 1-RELATED"/>
    <property type="match status" value="1"/>
</dbReference>
<comment type="subcellular location">
    <subcellularLocation>
        <location evidence="1">Cell outer membrane</location>
        <topology evidence="1">Multi-pass membrane protein</topology>
    </subcellularLocation>
</comment>